<keyword evidence="10" id="KW-1185">Reference proteome</keyword>
<proteinExistence type="predicted"/>
<accession>A0AAN6M0D1</accession>
<keyword evidence="5" id="KW-0472">Membrane</keyword>
<evidence type="ECO:0000256" key="3">
    <source>
        <dbReference type="ARBA" id="ARBA00022729"/>
    </source>
</evidence>
<keyword evidence="4" id="KW-1133">Transmembrane helix</keyword>
<dbReference type="GO" id="GO:0005537">
    <property type="term" value="F:D-mannose binding"/>
    <property type="evidence" value="ECO:0007669"/>
    <property type="project" value="TreeGrafter"/>
</dbReference>
<name>A0AAN6M0D1_9PLEO</name>
<protein>
    <recommendedName>
        <fullName evidence="8">L-type lectin-like domain-containing protein</fullName>
    </recommendedName>
</protein>
<evidence type="ECO:0000313" key="10">
    <source>
        <dbReference type="Proteomes" id="UP001280581"/>
    </source>
</evidence>
<gene>
    <name evidence="9" type="ORF">GRF29_28g2079838</name>
</gene>
<evidence type="ECO:0000256" key="2">
    <source>
        <dbReference type="ARBA" id="ARBA00022692"/>
    </source>
</evidence>
<dbReference type="Pfam" id="PF03388">
    <property type="entry name" value="Lectin_leg-like"/>
    <property type="match status" value="1"/>
</dbReference>
<evidence type="ECO:0000313" key="9">
    <source>
        <dbReference type="EMBL" id="KAK3214105.1"/>
    </source>
</evidence>
<dbReference type="Gene3D" id="2.60.120.200">
    <property type="match status" value="1"/>
</dbReference>
<dbReference type="GO" id="GO:0005789">
    <property type="term" value="C:endoplasmic reticulum membrane"/>
    <property type="evidence" value="ECO:0007669"/>
    <property type="project" value="TreeGrafter"/>
</dbReference>
<dbReference type="GO" id="GO:0005793">
    <property type="term" value="C:endoplasmic reticulum-Golgi intermediate compartment"/>
    <property type="evidence" value="ECO:0007669"/>
    <property type="project" value="TreeGrafter"/>
</dbReference>
<comment type="caution">
    <text evidence="9">The sequence shown here is derived from an EMBL/GenBank/DDBJ whole genome shotgun (WGS) entry which is preliminary data.</text>
</comment>
<feature type="signal peptide" evidence="7">
    <location>
        <begin position="1"/>
        <end position="21"/>
    </location>
</feature>
<dbReference type="InterPro" id="IPR013320">
    <property type="entry name" value="ConA-like_dom_sf"/>
</dbReference>
<dbReference type="FunFam" id="2.60.120.200:FF:000095">
    <property type="entry name" value="Lectin family integral membrane protein"/>
    <property type="match status" value="1"/>
</dbReference>
<evidence type="ECO:0000256" key="5">
    <source>
        <dbReference type="ARBA" id="ARBA00023136"/>
    </source>
</evidence>
<keyword evidence="2" id="KW-0812">Transmembrane</keyword>
<keyword evidence="3 7" id="KW-0732">Signal</keyword>
<dbReference type="GO" id="GO:0006888">
    <property type="term" value="P:endoplasmic reticulum to Golgi vesicle-mediated transport"/>
    <property type="evidence" value="ECO:0007669"/>
    <property type="project" value="TreeGrafter"/>
</dbReference>
<dbReference type="AlphaFoldDB" id="A0AAN6M0D1"/>
<dbReference type="SUPFAM" id="SSF49899">
    <property type="entry name" value="Concanavalin A-like lectins/glucanases"/>
    <property type="match status" value="1"/>
</dbReference>
<dbReference type="PANTHER" id="PTHR12223:SF45">
    <property type="entry name" value="RE50040P"/>
    <property type="match status" value="1"/>
</dbReference>
<evidence type="ECO:0000259" key="8">
    <source>
        <dbReference type="PROSITE" id="PS51328"/>
    </source>
</evidence>
<evidence type="ECO:0000256" key="1">
    <source>
        <dbReference type="ARBA" id="ARBA00004479"/>
    </source>
</evidence>
<feature type="region of interest" description="Disordered" evidence="6">
    <location>
        <begin position="253"/>
        <end position="284"/>
    </location>
</feature>
<dbReference type="CDD" id="cd07308">
    <property type="entry name" value="lectin_leg-like"/>
    <property type="match status" value="1"/>
</dbReference>
<evidence type="ECO:0000256" key="6">
    <source>
        <dbReference type="SAM" id="MobiDB-lite"/>
    </source>
</evidence>
<evidence type="ECO:0000256" key="7">
    <source>
        <dbReference type="SAM" id="SignalP"/>
    </source>
</evidence>
<evidence type="ECO:0000256" key="4">
    <source>
        <dbReference type="ARBA" id="ARBA00022989"/>
    </source>
</evidence>
<dbReference type="PANTHER" id="PTHR12223">
    <property type="entry name" value="VESICULAR MANNOSE-BINDING LECTIN"/>
    <property type="match status" value="1"/>
</dbReference>
<feature type="chain" id="PRO_5042935681" description="L-type lectin-like domain-containing protein" evidence="7">
    <location>
        <begin position="22"/>
        <end position="438"/>
    </location>
</feature>
<sequence>MFGRQWKSLCLLAGSLTGTLGIGLEEHPDIKAITLRTHSLETPYLDSDMQNRWWDYGGDCIIRTDKYIRLASDKASRDGWIFSRVPLTATNWEINVEFKISGQGNLYGDGFAMWLTKQRATPGNVFGSVDNFEGLAVFFDTYKNNRPGTVFPYIMAMNGDGKTPYDKDNDGKANELAGCSARGIRNAGVPTKARFTYFADQSLKLDLQYKSEDEWTECFEIKDFKVPPVAYLGFSAETGELSDNHDIISVRTQNLYKKNNSPGDTKGGKDTPKKASSMVRPKEDGASGGWGWFLFKFVLFGLAITGASNVRHHIPYPNHRARHDTDQSPPHALQAPHNDARIENYNLYVTGNNRYETQPPLDPFTSSSMRGGGGDAREATAGIPKRLRCCRGDVQSAVSGAYPAQLRRTQQGQDETLPQISVLCRPEERPAMGDHAGD</sequence>
<dbReference type="GO" id="GO:0030134">
    <property type="term" value="C:COPII-coated ER to Golgi transport vesicle"/>
    <property type="evidence" value="ECO:0007669"/>
    <property type="project" value="TreeGrafter"/>
</dbReference>
<dbReference type="GO" id="GO:0000139">
    <property type="term" value="C:Golgi membrane"/>
    <property type="evidence" value="ECO:0007669"/>
    <property type="project" value="TreeGrafter"/>
</dbReference>
<organism evidence="9 10">
    <name type="scientific">Pseudopithomyces chartarum</name>
    <dbReference type="NCBI Taxonomy" id="1892770"/>
    <lineage>
        <taxon>Eukaryota</taxon>
        <taxon>Fungi</taxon>
        <taxon>Dikarya</taxon>
        <taxon>Ascomycota</taxon>
        <taxon>Pezizomycotina</taxon>
        <taxon>Dothideomycetes</taxon>
        <taxon>Pleosporomycetidae</taxon>
        <taxon>Pleosporales</taxon>
        <taxon>Massarineae</taxon>
        <taxon>Didymosphaeriaceae</taxon>
        <taxon>Pseudopithomyces</taxon>
    </lineage>
</organism>
<dbReference type="EMBL" id="WVTA01000004">
    <property type="protein sequence ID" value="KAK3214105.1"/>
    <property type="molecule type" value="Genomic_DNA"/>
</dbReference>
<feature type="region of interest" description="Disordered" evidence="6">
    <location>
        <begin position="356"/>
        <end position="379"/>
    </location>
</feature>
<dbReference type="PROSITE" id="PS51328">
    <property type="entry name" value="L_LECTIN_LIKE"/>
    <property type="match status" value="1"/>
</dbReference>
<dbReference type="InterPro" id="IPR005052">
    <property type="entry name" value="Lectin_leg"/>
</dbReference>
<reference evidence="9 10" key="1">
    <citation type="submission" date="2021-02" db="EMBL/GenBank/DDBJ databases">
        <title>Genome assembly of Pseudopithomyces chartarum.</title>
        <authorList>
            <person name="Jauregui R."/>
            <person name="Singh J."/>
            <person name="Voisey C."/>
        </authorList>
    </citation>
    <scope>NUCLEOTIDE SEQUENCE [LARGE SCALE GENOMIC DNA]</scope>
    <source>
        <strain evidence="9 10">AGR01</strain>
    </source>
</reference>
<comment type="subcellular location">
    <subcellularLocation>
        <location evidence="1">Membrane</location>
        <topology evidence="1">Single-pass type I membrane protein</topology>
    </subcellularLocation>
</comment>
<dbReference type="Proteomes" id="UP001280581">
    <property type="component" value="Unassembled WGS sequence"/>
</dbReference>
<dbReference type="InterPro" id="IPR051136">
    <property type="entry name" value="Intracellular_Lectin-GPT"/>
</dbReference>
<feature type="domain" description="L-type lectin-like" evidence="8">
    <location>
        <begin position="32"/>
        <end position="255"/>
    </location>
</feature>